<comment type="caution">
    <text evidence="3">The sequence shown here is derived from an EMBL/GenBank/DDBJ whole genome shotgun (WGS) entry which is preliminary data.</text>
</comment>
<keyword evidence="4" id="KW-1185">Reference proteome</keyword>
<evidence type="ECO:0000313" key="3">
    <source>
        <dbReference type="EMBL" id="KAK3330152.1"/>
    </source>
</evidence>
<reference evidence="3" key="1">
    <citation type="journal article" date="2023" name="Mol. Phylogenet. Evol.">
        <title>Genome-scale phylogeny and comparative genomics of the fungal order Sordariales.</title>
        <authorList>
            <person name="Hensen N."/>
            <person name="Bonometti L."/>
            <person name="Westerberg I."/>
            <person name="Brannstrom I.O."/>
            <person name="Guillou S."/>
            <person name="Cros-Aarteil S."/>
            <person name="Calhoun S."/>
            <person name="Haridas S."/>
            <person name="Kuo A."/>
            <person name="Mondo S."/>
            <person name="Pangilinan J."/>
            <person name="Riley R."/>
            <person name="LaButti K."/>
            <person name="Andreopoulos B."/>
            <person name="Lipzen A."/>
            <person name="Chen C."/>
            <person name="Yan M."/>
            <person name="Daum C."/>
            <person name="Ng V."/>
            <person name="Clum A."/>
            <person name="Steindorff A."/>
            <person name="Ohm R.A."/>
            <person name="Martin F."/>
            <person name="Silar P."/>
            <person name="Natvig D.O."/>
            <person name="Lalanne C."/>
            <person name="Gautier V."/>
            <person name="Ament-Velasquez S.L."/>
            <person name="Kruys A."/>
            <person name="Hutchinson M.I."/>
            <person name="Powell A.J."/>
            <person name="Barry K."/>
            <person name="Miller A.N."/>
            <person name="Grigoriev I.V."/>
            <person name="Debuchy R."/>
            <person name="Gladieux P."/>
            <person name="Hiltunen Thoren M."/>
            <person name="Johannesson H."/>
        </authorList>
    </citation>
    <scope>NUCLEOTIDE SEQUENCE</scope>
    <source>
        <strain evidence="3">CBS 118394</strain>
    </source>
</reference>
<evidence type="ECO:0000256" key="2">
    <source>
        <dbReference type="SAM" id="Phobius"/>
    </source>
</evidence>
<keyword evidence="2" id="KW-1133">Transmembrane helix</keyword>
<sequence>MLRRSSPIGPGSQPCQVCGLIYRQQTVYSAKRPFVTLDAGRRLAKLSQAQARPSSPIQTRLFFTSTSSLKGKRTAGSNLNAPRFLKRTGPSASAALDASDAPKLAREKEQLPDPVSISDLAAAVDRVTKAFLAQPGIPSEHMTLTALQACTQASGKLAHVSPLRSPETESTDLLDLDNNGRKAPAGPPVERTVSLHIQSVADQISDAAYEIVSHPAVVITPQVLSEYIGLQARLGRPETLPGVMELFSSKPTPRLVSGVLSYSPRNPDDPRNAISPSTAEVALNAAVAAKNMDAAVGILESTYGTKAWKRSKMITRALLPAGLVAAAPIGVWLLASNLATMQQSYDQATATKIAFAGIIAYLGFTGTIGLVAMTTANDHYRRVTWLTGTSMAERWLREEERAAYDKIACGFGFKDENKWGEEQAEDFLMLKEFIARKGMILDAVHLLPGME</sequence>
<feature type="region of interest" description="Disordered" evidence="1">
    <location>
        <begin position="90"/>
        <end position="110"/>
    </location>
</feature>
<evidence type="ECO:0000313" key="4">
    <source>
        <dbReference type="Proteomes" id="UP001283341"/>
    </source>
</evidence>
<gene>
    <name evidence="3" type="ORF">B0H66DRAFT_47487</name>
</gene>
<feature type="compositionally biased region" description="Low complexity" evidence="1">
    <location>
        <begin position="90"/>
        <end position="102"/>
    </location>
</feature>
<proteinExistence type="predicted"/>
<dbReference type="AlphaFoldDB" id="A0AAE0MF40"/>
<name>A0AAE0MF40_9PEZI</name>
<protein>
    <submittedName>
        <fullName evidence="3">Uncharacterized protein</fullName>
    </submittedName>
</protein>
<reference evidence="3" key="2">
    <citation type="submission" date="2023-06" db="EMBL/GenBank/DDBJ databases">
        <authorList>
            <consortium name="Lawrence Berkeley National Laboratory"/>
            <person name="Haridas S."/>
            <person name="Hensen N."/>
            <person name="Bonometti L."/>
            <person name="Westerberg I."/>
            <person name="Brannstrom I.O."/>
            <person name="Guillou S."/>
            <person name="Cros-Aarteil S."/>
            <person name="Calhoun S."/>
            <person name="Kuo A."/>
            <person name="Mondo S."/>
            <person name="Pangilinan J."/>
            <person name="Riley R."/>
            <person name="Labutti K."/>
            <person name="Andreopoulos B."/>
            <person name="Lipzen A."/>
            <person name="Chen C."/>
            <person name="Yanf M."/>
            <person name="Daum C."/>
            <person name="Ng V."/>
            <person name="Clum A."/>
            <person name="Steindorff A."/>
            <person name="Ohm R."/>
            <person name="Martin F."/>
            <person name="Silar P."/>
            <person name="Natvig D."/>
            <person name="Lalanne C."/>
            <person name="Gautier V."/>
            <person name="Ament-Velasquez S.L."/>
            <person name="Kruys A."/>
            <person name="Hutchinson M.I."/>
            <person name="Powell A.J."/>
            <person name="Barry K."/>
            <person name="Miller A.N."/>
            <person name="Grigoriev I.V."/>
            <person name="Debuchy R."/>
            <person name="Gladieux P."/>
            <person name="Thoren M.H."/>
            <person name="Johannesson H."/>
        </authorList>
    </citation>
    <scope>NUCLEOTIDE SEQUENCE</scope>
    <source>
        <strain evidence="3">CBS 118394</strain>
    </source>
</reference>
<keyword evidence="2" id="KW-0472">Membrane</keyword>
<organism evidence="3 4">
    <name type="scientific">Apodospora peruviana</name>
    <dbReference type="NCBI Taxonomy" id="516989"/>
    <lineage>
        <taxon>Eukaryota</taxon>
        <taxon>Fungi</taxon>
        <taxon>Dikarya</taxon>
        <taxon>Ascomycota</taxon>
        <taxon>Pezizomycotina</taxon>
        <taxon>Sordariomycetes</taxon>
        <taxon>Sordariomycetidae</taxon>
        <taxon>Sordariales</taxon>
        <taxon>Lasiosphaeriaceae</taxon>
        <taxon>Apodospora</taxon>
    </lineage>
</organism>
<accession>A0AAE0MF40</accession>
<feature type="transmembrane region" description="Helical" evidence="2">
    <location>
        <begin position="355"/>
        <end position="376"/>
    </location>
</feature>
<dbReference type="Proteomes" id="UP001283341">
    <property type="component" value="Unassembled WGS sequence"/>
</dbReference>
<keyword evidence="2" id="KW-0812">Transmembrane</keyword>
<dbReference type="EMBL" id="JAUEDM010000001">
    <property type="protein sequence ID" value="KAK3330152.1"/>
    <property type="molecule type" value="Genomic_DNA"/>
</dbReference>
<feature type="region of interest" description="Disordered" evidence="1">
    <location>
        <begin position="161"/>
        <end position="188"/>
    </location>
</feature>
<evidence type="ECO:0000256" key="1">
    <source>
        <dbReference type="SAM" id="MobiDB-lite"/>
    </source>
</evidence>
<feature type="transmembrane region" description="Helical" evidence="2">
    <location>
        <begin position="317"/>
        <end position="335"/>
    </location>
</feature>